<protein>
    <submittedName>
        <fullName evidence="2">Uncharacterized protein</fullName>
    </submittedName>
</protein>
<feature type="non-terminal residue" evidence="2">
    <location>
        <position position="71"/>
    </location>
</feature>
<name>A0A5E4AKG6_MARMO</name>
<proteinExistence type="predicted"/>
<feature type="compositionally biased region" description="Gly residues" evidence="1">
    <location>
        <begin position="7"/>
        <end position="21"/>
    </location>
</feature>
<evidence type="ECO:0000256" key="1">
    <source>
        <dbReference type="SAM" id="MobiDB-lite"/>
    </source>
</evidence>
<comment type="caution">
    <text evidence="2">The sequence shown here is derived from an EMBL/GenBank/DDBJ whole genome shotgun (WGS) entry which is preliminary data.</text>
</comment>
<sequence>MAAAAAGDGGGEGGAGLGCAAGPGAREGSVDPAPAGLHPEEVAARLQRMRRELSNRRKILVKNLPQDSSCQ</sequence>
<organism evidence="2">
    <name type="scientific">Marmota monax</name>
    <name type="common">Woodchuck</name>
    <dbReference type="NCBI Taxonomy" id="9995"/>
    <lineage>
        <taxon>Eukaryota</taxon>
        <taxon>Metazoa</taxon>
        <taxon>Chordata</taxon>
        <taxon>Craniata</taxon>
        <taxon>Vertebrata</taxon>
        <taxon>Euteleostomi</taxon>
        <taxon>Mammalia</taxon>
        <taxon>Eutheria</taxon>
        <taxon>Euarchontoglires</taxon>
        <taxon>Glires</taxon>
        <taxon>Rodentia</taxon>
        <taxon>Sciuromorpha</taxon>
        <taxon>Sciuridae</taxon>
        <taxon>Xerinae</taxon>
        <taxon>Marmotini</taxon>
        <taxon>Marmota</taxon>
    </lineage>
</organism>
<dbReference type="AlphaFoldDB" id="A0A5E4AKG6"/>
<reference evidence="2" key="1">
    <citation type="submission" date="2019-04" db="EMBL/GenBank/DDBJ databases">
        <authorList>
            <person name="Alioto T."/>
            <person name="Alioto T."/>
        </authorList>
    </citation>
    <scope>NUCLEOTIDE SEQUENCE [LARGE SCALE GENOMIC DNA]</scope>
</reference>
<gene>
    <name evidence="2" type="ORF">MONAX_5E036647</name>
</gene>
<accession>A0A5E4AKG6</accession>
<evidence type="ECO:0000313" key="2">
    <source>
        <dbReference type="EMBL" id="VTJ57933.1"/>
    </source>
</evidence>
<feature type="region of interest" description="Disordered" evidence="1">
    <location>
        <begin position="1"/>
        <end position="39"/>
    </location>
</feature>
<dbReference type="EMBL" id="CABDUW010000089">
    <property type="protein sequence ID" value="VTJ57933.1"/>
    <property type="molecule type" value="Genomic_DNA"/>
</dbReference>